<dbReference type="SMART" id="SM01100">
    <property type="entry name" value="CRAL_TRIO_N"/>
    <property type="match status" value="1"/>
</dbReference>
<dbReference type="InterPro" id="IPR001251">
    <property type="entry name" value="CRAL-TRIO_dom"/>
</dbReference>
<feature type="domain" description="CRAL-TRIO" evidence="2">
    <location>
        <begin position="153"/>
        <end position="309"/>
    </location>
</feature>
<dbReference type="InterPro" id="IPR011074">
    <property type="entry name" value="CRAL/TRIO_N_dom"/>
</dbReference>
<dbReference type="STRING" id="5643.A0A060SQF5"/>
<dbReference type="SMART" id="SM00516">
    <property type="entry name" value="SEC14"/>
    <property type="match status" value="1"/>
</dbReference>
<dbReference type="Gene3D" id="3.40.525.10">
    <property type="entry name" value="CRAL-TRIO lipid binding domain"/>
    <property type="match status" value="1"/>
</dbReference>
<keyword evidence="4" id="KW-1185">Reference proteome</keyword>
<dbReference type="OMA" id="WAFSTVW"/>
<name>A0A060SQF5_PYCCI</name>
<evidence type="ECO:0000313" key="3">
    <source>
        <dbReference type="EMBL" id="CDO76381.1"/>
    </source>
</evidence>
<feature type="compositionally biased region" description="Polar residues" evidence="1">
    <location>
        <begin position="1"/>
        <end position="12"/>
    </location>
</feature>
<dbReference type="Gene3D" id="1.10.8.20">
    <property type="entry name" value="N-terminal domain of phosphatidylinositol transfer protein sec14p"/>
    <property type="match status" value="1"/>
</dbReference>
<dbReference type="PANTHER" id="PTHR45657:SF1">
    <property type="entry name" value="CRAL-TRIO DOMAIN-CONTAINING PROTEIN YKL091C-RELATED"/>
    <property type="match status" value="1"/>
</dbReference>
<dbReference type="Proteomes" id="UP000029665">
    <property type="component" value="Unassembled WGS sequence"/>
</dbReference>
<dbReference type="Pfam" id="PF03765">
    <property type="entry name" value="CRAL_TRIO_N"/>
    <property type="match status" value="1"/>
</dbReference>
<dbReference type="InterPro" id="IPR036865">
    <property type="entry name" value="CRAL-TRIO_dom_sf"/>
</dbReference>
<gene>
    <name evidence="3" type="ORF">BN946_scf185011.g45</name>
</gene>
<dbReference type="SUPFAM" id="SSF52087">
    <property type="entry name" value="CRAL/TRIO domain"/>
    <property type="match status" value="1"/>
</dbReference>
<dbReference type="SUPFAM" id="SSF46938">
    <property type="entry name" value="CRAL/TRIO N-terminal domain"/>
    <property type="match status" value="1"/>
</dbReference>
<sequence>MSTQQPLQQASASAMPEGVTDPNYKPPPGRLGNLTVAQQHALEKLRKELQEEGIFVPERMDDATLLRFLRARRFDVEKAKAMIVACEQWRKDFKVDELYNFDFKEKALVDKYYPQYYHKTDKVRSHILRVCSTSSSIYRASSTRAHRDCPHQQEGRPLYIERLGLLDIKALYAITTPTRQLQRLVYEYEKFLRERLPACSRAVGHPVETSCTILDLQGVSLTNFYRVKDYVMSAASIGQNRYPETMGKFFIINAPWAFSGVFTLIKPWLDEATVAKIDILGSNYQDKLLAQIPAENLPKEFGGLCECPGGCSMSDAGPWNPTPPQTQ</sequence>
<dbReference type="EMBL" id="CCBP010000366">
    <property type="protein sequence ID" value="CDO76381.1"/>
    <property type="molecule type" value="Genomic_DNA"/>
</dbReference>
<dbReference type="InterPro" id="IPR036273">
    <property type="entry name" value="CRAL/TRIO_N_dom_sf"/>
</dbReference>
<dbReference type="PROSITE" id="PS50191">
    <property type="entry name" value="CRAL_TRIO"/>
    <property type="match status" value="1"/>
</dbReference>
<dbReference type="AlphaFoldDB" id="A0A060SQF5"/>
<dbReference type="Pfam" id="PF00650">
    <property type="entry name" value="CRAL_TRIO"/>
    <property type="match status" value="1"/>
</dbReference>
<dbReference type="PANTHER" id="PTHR45657">
    <property type="entry name" value="CRAL-TRIO DOMAIN-CONTAINING PROTEIN YKL091C-RELATED"/>
    <property type="match status" value="1"/>
</dbReference>
<evidence type="ECO:0000313" key="4">
    <source>
        <dbReference type="Proteomes" id="UP000029665"/>
    </source>
</evidence>
<dbReference type="HOGENOM" id="CLU_014001_0_1_1"/>
<organism evidence="3 4">
    <name type="scientific">Pycnoporus cinnabarinus</name>
    <name type="common">Cinnabar-red polypore</name>
    <name type="synonym">Trametes cinnabarina</name>
    <dbReference type="NCBI Taxonomy" id="5643"/>
    <lineage>
        <taxon>Eukaryota</taxon>
        <taxon>Fungi</taxon>
        <taxon>Dikarya</taxon>
        <taxon>Basidiomycota</taxon>
        <taxon>Agaricomycotina</taxon>
        <taxon>Agaricomycetes</taxon>
        <taxon>Polyporales</taxon>
        <taxon>Polyporaceae</taxon>
        <taxon>Trametes</taxon>
    </lineage>
</organism>
<proteinExistence type="predicted"/>
<feature type="region of interest" description="Disordered" evidence="1">
    <location>
        <begin position="1"/>
        <end position="25"/>
    </location>
</feature>
<reference evidence="3" key="1">
    <citation type="submission" date="2014-01" db="EMBL/GenBank/DDBJ databases">
        <title>The genome of the white-rot fungus Pycnoporus cinnabarinus: a basidiomycete model with a versatile arsenal for lignocellulosic biomass breakdown.</title>
        <authorList>
            <person name="Levasseur A."/>
            <person name="Lomascolo A."/>
            <person name="Ruiz-Duenas F.J."/>
            <person name="Uzan E."/>
            <person name="Piumi F."/>
            <person name="Kues U."/>
            <person name="Ram A.F.J."/>
            <person name="Murat C."/>
            <person name="Haon M."/>
            <person name="Benoit I."/>
            <person name="Arfi Y."/>
            <person name="Chevret D."/>
            <person name="Drula E."/>
            <person name="Kwon M.J."/>
            <person name="Gouret P."/>
            <person name="Lesage-Meessen L."/>
            <person name="Lombard V."/>
            <person name="Mariette J."/>
            <person name="Noirot C."/>
            <person name="Park J."/>
            <person name="Patyshakuliyeva A."/>
            <person name="Wieneger R.A.B."/>
            <person name="Wosten H.A.B."/>
            <person name="Martin F."/>
            <person name="Coutinho P.M."/>
            <person name="de Vries R."/>
            <person name="Martinez A.T."/>
            <person name="Klopp C."/>
            <person name="Pontarotti P."/>
            <person name="Henrissat B."/>
            <person name="Record E."/>
        </authorList>
    </citation>
    <scope>NUCLEOTIDE SEQUENCE [LARGE SCALE GENOMIC DNA]</scope>
    <source>
        <strain evidence="3">BRFM137</strain>
    </source>
</reference>
<protein>
    <recommendedName>
        <fullName evidence="2">CRAL-TRIO domain-containing protein</fullName>
    </recommendedName>
</protein>
<accession>A0A060SQF5</accession>
<dbReference type="OrthoDB" id="1434354at2759"/>
<evidence type="ECO:0000256" key="1">
    <source>
        <dbReference type="SAM" id="MobiDB-lite"/>
    </source>
</evidence>
<dbReference type="InterPro" id="IPR051026">
    <property type="entry name" value="PI/PC_transfer"/>
</dbReference>
<comment type="caution">
    <text evidence="3">The sequence shown here is derived from an EMBL/GenBank/DDBJ whole genome shotgun (WGS) entry which is preliminary data.</text>
</comment>
<dbReference type="CDD" id="cd00170">
    <property type="entry name" value="SEC14"/>
    <property type="match status" value="1"/>
</dbReference>
<evidence type="ECO:0000259" key="2">
    <source>
        <dbReference type="PROSITE" id="PS50191"/>
    </source>
</evidence>